<dbReference type="Proteomes" id="UP001621964">
    <property type="component" value="Unassembled WGS sequence"/>
</dbReference>
<gene>
    <name evidence="2" type="ORF">ACI43T_05955</name>
</gene>
<protein>
    <recommendedName>
        <fullName evidence="4">DUF4189 domain-containing protein</fullName>
    </recommendedName>
</protein>
<proteinExistence type="predicted"/>
<accession>A0ABW8Q3D2</accession>
<reference evidence="2 3" key="1">
    <citation type="submission" date="2024-11" db="EMBL/GenBank/DDBJ databases">
        <authorList>
            <person name="Mikucki A.G."/>
            <person name="Kahler C.M."/>
        </authorList>
    </citation>
    <scope>NUCLEOTIDE SEQUENCE [LARGE SCALE GENOMIC DNA]</scope>
    <source>
        <strain evidence="2 3">EXNM717</strain>
    </source>
</reference>
<evidence type="ECO:0000313" key="2">
    <source>
        <dbReference type="EMBL" id="MFK7642039.1"/>
    </source>
</evidence>
<evidence type="ECO:0000313" key="3">
    <source>
        <dbReference type="Proteomes" id="UP001621964"/>
    </source>
</evidence>
<keyword evidence="1" id="KW-0732">Signal</keyword>
<feature type="signal peptide" evidence="1">
    <location>
        <begin position="1"/>
        <end position="27"/>
    </location>
</feature>
<feature type="chain" id="PRO_5046560105" description="DUF4189 domain-containing protein" evidence="1">
    <location>
        <begin position="28"/>
        <end position="164"/>
    </location>
</feature>
<evidence type="ECO:0008006" key="4">
    <source>
        <dbReference type="Google" id="ProtNLM"/>
    </source>
</evidence>
<organism evidence="2 3">
    <name type="scientific">Neisseria oralis</name>
    <dbReference type="NCBI Taxonomy" id="1107316"/>
    <lineage>
        <taxon>Bacteria</taxon>
        <taxon>Pseudomonadati</taxon>
        <taxon>Pseudomonadota</taxon>
        <taxon>Betaproteobacteria</taxon>
        <taxon>Neisseriales</taxon>
        <taxon>Neisseriaceae</taxon>
        <taxon>Neisseria</taxon>
    </lineage>
</organism>
<keyword evidence="3" id="KW-1185">Reference proteome</keyword>
<comment type="caution">
    <text evidence="2">The sequence shown here is derived from an EMBL/GenBank/DDBJ whole genome shotgun (WGS) entry which is preliminary data.</text>
</comment>
<name>A0ABW8Q3D2_9NEIS</name>
<sequence>MMPIPFLRACMKILPALFVSVLIPAAAASDTFGYLAFWENPDKPEVVTVTKTTQEDADELAAKVELDAFCRAQDAKLDAGGKVRTGCQNVTALRNSCAAAAWPGARGLLKHNNVVVAGNMKFAPVAEEALAKCRLKYGEDADCQIETVFCTSSSAYGGGQPKAD</sequence>
<dbReference type="EMBL" id="JBJGEB010000005">
    <property type="protein sequence ID" value="MFK7642039.1"/>
    <property type="molecule type" value="Genomic_DNA"/>
</dbReference>
<dbReference type="RefSeq" id="WP_405385885.1">
    <property type="nucleotide sequence ID" value="NZ_JBJGEB010000005.1"/>
</dbReference>
<evidence type="ECO:0000256" key="1">
    <source>
        <dbReference type="SAM" id="SignalP"/>
    </source>
</evidence>